<dbReference type="InterPro" id="IPR052016">
    <property type="entry name" value="Bact_Sigma-Reg"/>
</dbReference>
<gene>
    <name evidence="3" type="ORF">AB0H04_31040</name>
</gene>
<feature type="domain" description="PPM-type phosphatase" evidence="2">
    <location>
        <begin position="168"/>
        <end position="383"/>
    </location>
</feature>
<name>A0ABV3AHN4_9ACTN</name>
<keyword evidence="1 3" id="KW-0378">Hydrolase</keyword>
<dbReference type="Pfam" id="PF07228">
    <property type="entry name" value="SpoIIE"/>
    <property type="match status" value="1"/>
</dbReference>
<dbReference type="GO" id="GO:0004722">
    <property type="term" value="F:protein serine/threonine phosphatase activity"/>
    <property type="evidence" value="ECO:0007669"/>
    <property type="project" value="UniProtKB-EC"/>
</dbReference>
<dbReference type="EC" id="3.1.3.16" evidence="3"/>
<dbReference type="SMART" id="SM00331">
    <property type="entry name" value="PP2C_SIG"/>
    <property type="match status" value="1"/>
</dbReference>
<evidence type="ECO:0000313" key="4">
    <source>
        <dbReference type="Proteomes" id="UP001551011"/>
    </source>
</evidence>
<protein>
    <submittedName>
        <fullName evidence="3">PP2C family protein-serine/threonine phosphatase</fullName>
        <ecNumber evidence="3">3.1.3.16</ecNumber>
    </submittedName>
</protein>
<dbReference type="Gene3D" id="3.60.40.10">
    <property type="entry name" value="PPM-type phosphatase domain"/>
    <property type="match status" value="1"/>
</dbReference>
<dbReference type="PANTHER" id="PTHR43156:SF2">
    <property type="entry name" value="STAGE II SPORULATION PROTEIN E"/>
    <property type="match status" value="1"/>
</dbReference>
<evidence type="ECO:0000256" key="1">
    <source>
        <dbReference type="ARBA" id="ARBA00022801"/>
    </source>
</evidence>
<evidence type="ECO:0000313" key="3">
    <source>
        <dbReference type="EMBL" id="MEU5711252.1"/>
    </source>
</evidence>
<dbReference type="RefSeq" id="WP_030646469.1">
    <property type="nucleotide sequence ID" value="NZ_JBEXDP010000027.1"/>
</dbReference>
<proteinExistence type="predicted"/>
<dbReference type="Proteomes" id="UP001551011">
    <property type="component" value="Unassembled WGS sequence"/>
</dbReference>
<sequence length="386" mass="41889">MNRFVTAERALRTAAPHELFVAVRGVLAKEYAARSVELYLADYGLTVLQPVSVAPHAAEPVSVYGSAAGRAFGAQEPYVEVLPEGSARVHLPVTVRGDRLGVLSVTLPDGDAEPGRLDELADIAEVLGHEIVVAERDTDVYLQARRKDRLTLAAEMQWQLLPGRACSRPEYELGAQLEPAYAIHGDNFDWSATADHLMLYVTNGMGEGIEASLLTNLAINALRNARRAGIPIDDQAALADQAVYAHYQGRCYLSVLMFDFELATGRAKVVDAGSPQLLRLRDGSVERVAFEAQLPLGMFEETDYVAQDFRVEPGDRLVFVSDGVHAVAAPKGEAYGDAALARAITSTRLLPAAEVPRAILRELTGHRGRSVPDDDALVVCLDWHGR</sequence>
<dbReference type="EMBL" id="JBFAEG010000025">
    <property type="protein sequence ID" value="MEU5711252.1"/>
    <property type="molecule type" value="Genomic_DNA"/>
</dbReference>
<dbReference type="InterPro" id="IPR001932">
    <property type="entry name" value="PPM-type_phosphatase-like_dom"/>
</dbReference>
<accession>A0ABV3AHN4</accession>
<reference evidence="3 4" key="1">
    <citation type="submission" date="2024-06" db="EMBL/GenBank/DDBJ databases">
        <title>The Natural Products Discovery Center: Release of the First 8490 Sequenced Strains for Exploring Actinobacteria Biosynthetic Diversity.</title>
        <authorList>
            <person name="Kalkreuter E."/>
            <person name="Kautsar S.A."/>
            <person name="Yang D."/>
            <person name="Bader C.D."/>
            <person name="Teijaro C.N."/>
            <person name="Fluegel L."/>
            <person name="Davis C.M."/>
            <person name="Simpson J.R."/>
            <person name="Lauterbach L."/>
            <person name="Steele A.D."/>
            <person name="Gui C."/>
            <person name="Meng S."/>
            <person name="Li G."/>
            <person name="Viehrig K."/>
            <person name="Ye F."/>
            <person name="Su P."/>
            <person name="Kiefer A.F."/>
            <person name="Nichols A."/>
            <person name="Cepeda A.J."/>
            <person name="Yan W."/>
            <person name="Fan B."/>
            <person name="Jiang Y."/>
            <person name="Adhikari A."/>
            <person name="Zheng C.-J."/>
            <person name="Schuster L."/>
            <person name="Cowan T.M."/>
            <person name="Smanski M.J."/>
            <person name="Chevrette M.G."/>
            <person name="De Carvalho L.P.S."/>
            <person name="Shen B."/>
        </authorList>
    </citation>
    <scope>NUCLEOTIDE SEQUENCE [LARGE SCALE GENOMIC DNA]</scope>
    <source>
        <strain evidence="3 4">NPDC020594</strain>
    </source>
</reference>
<organism evidence="3 4">
    <name type="scientific">Streptomyces flaveolus</name>
    <dbReference type="NCBI Taxonomy" id="67297"/>
    <lineage>
        <taxon>Bacteria</taxon>
        <taxon>Bacillati</taxon>
        <taxon>Actinomycetota</taxon>
        <taxon>Actinomycetes</taxon>
        <taxon>Kitasatosporales</taxon>
        <taxon>Streptomycetaceae</taxon>
        <taxon>Streptomyces</taxon>
    </lineage>
</organism>
<dbReference type="PANTHER" id="PTHR43156">
    <property type="entry name" value="STAGE II SPORULATION PROTEIN E-RELATED"/>
    <property type="match status" value="1"/>
</dbReference>
<dbReference type="InterPro" id="IPR036457">
    <property type="entry name" value="PPM-type-like_dom_sf"/>
</dbReference>
<dbReference type="SUPFAM" id="SSF81606">
    <property type="entry name" value="PP2C-like"/>
    <property type="match status" value="1"/>
</dbReference>
<keyword evidence="4" id="KW-1185">Reference proteome</keyword>
<comment type="caution">
    <text evidence="3">The sequence shown here is derived from an EMBL/GenBank/DDBJ whole genome shotgun (WGS) entry which is preliminary data.</text>
</comment>
<evidence type="ECO:0000259" key="2">
    <source>
        <dbReference type="SMART" id="SM00331"/>
    </source>
</evidence>